<reference evidence="3" key="1">
    <citation type="submission" date="2024-06" db="EMBL/GenBank/DDBJ databases">
        <title>Complete Genome Sequence of mouse commensal type strain Neisseria musculi.</title>
        <authorList>
            <person name="Thapa E."/>
            <person name="Aluvathingal J."/>
            <person name="Nadendla S."/>
            <person name="Mehta A."/>
            <person name="Tettelin H."/>
            <person name="Weyand N.J."/>
        </authorList>
    </citation>
    <scope>NUCLEOTIDE SEQUENCE</scope>
    <source>
        <strain evidence="3">NW831</strain>
    </source>
</reference>
<keyword evidence="4" id="KW-1185">Reference proteome</keyword>
<evidence type="ECO:0000313" key="4">
    <source>
        <dbReference type="Proteomes" id="UP000516412"/>
    </source>
</evidence>
<dbReference type="KEGG" id="nmus:H7A79_0643"/>
<evidence type="ECO:0000313" key="3">
    <source>
        <dbReference type="EMBL" id="QNT58613.1"/>
    </source>
</evidence>
<feature type="signal peptide" evidence="2">
    <location>
        <begin position="1"/>
        <end position="22"/>
    </location>
</feature>
<feature type="region of interest" description="Disordered" evidence="1">
    <location>
        <begin position="129"/>
        <end position="150"/>
    </location>
</feature>
<feature type="region of interest" description="Disordered" evidence="1">
    <location>
        <begin position="52"/>
        <end position="97"/>
    </location>
</feature>
<feature type="chain" id="PRO_5029004673" description="DUF4124 domain-containing protein" evidence="2">
    <location>
        <begin position="23"/>
        <end position="150"/>
    </location>
</feature>
<dbReference type="Proteomes" id="UP000516412">
    <property type="component" value="Chromosome"/>
</dbReference>
<keyword evidence="2" id="KW-0732">Signal</keyword>
<protein>
    <recommendedName>
        <fullName evidence="5">DUF4124 domain-containing protein</fullName>
    </recommendedName>
</protein>
<feature type="compositionally biased region" description="Polar residues" evidence="1">
    <location>
        <begin position="55"/>
        <end position="68"/>
    </location>
</feature>
<organism evidence="3 4">
    <name type="scientific">Neisseria musculi</name>
    <dbReference type="NCBI Taxonomy" id="1815583"/>
    <lineage>
        <taxon>Bacteria</taxon>
        <taxon>Pseudomonadati</taxon>
        <taxon>Pseudomonadota</taxon>
        <taxon>Betaproteobacteria</taxon>
        <taxon>Neisseriales</taxon>
        <taxon>Neisseriaceae</taxon>
        <taxon>Neisseria</taxon>
    </lineage>
</organism>
<evidence type="ECO:0008006" key="5">
    <source>
        <dbReference type="Google" id="ProtNLM"/>
    </source>
</evidence>
<dbReference type="EMBL" id="CP060414">
    <property type="protein sequence ID" value="QNT58613.1"/>
    <property type="molecule type" value="Genomic_DNA"/>
</dbReference>
<evidence type="ECO:0000256" key="2">
    <source>
        <dbReference type="SAM" id="SignalP"/>
    </source>
</evidence>
<feature type="compositionally biased region" description="Low complexity" evidence="1">
    <location>
        <begin position="84"/>
        <end position="97"/>
    </location>
</feature>
<dbReference type="RefSeq" id="WP_187001062.1">
    <property type="nucleotide sequence ID" value="NZ_CP060414.2"/>
</dbReference>
<proteinExistence type="predicted"/>
<name>A0A7H1MAE8_9NEIS</name>
<evidence type="ECO:0000256" key="1">
    <source>
        <dbReference type="SAM" id="MobiDB-lite"/>
    </source>
</evidence>
<sequence>MHNIIRLSAAALLSASILPASAAPVYECMQNGKRVYTQNPGSHCQKADVGRVGLYSSTPPANNLQPAAQESRAENRAAGSDTIQRQAARQQLEQAQKALEDGKKVRYGNERNYVRYQERIRNLEAAVGEAQQKLDALDKTDDSGGAAISR</sequence>
<dbReference type="AlphaFoldDB" id="A0A7H1MAE8"/>
<gene>
    <name evidence="3" type="ORF">H7A79_0643</name>
</gene>
<accession>A0A7H1MAE8</accession>